<protein>
    <submittedName>
        <fullName evidence="2">Type VII secretion integral membrane protein EccD</fullName>
    </submittedName>
</protein>
<evidence type="ECO:0000313" key="3">
    <source>
        <dbReference type="Proteomes" id="UP000255389"/>
    </source>
</evidence>
<name>A0A378WCM2_MYCFO</name>
<dbReference type="EMBL" id="UGQY01000006">
    <property type="protein sequence ID" value="SUA31537.1"/>
    <property type="molecule type" value="Genomic_DNA"/>
</dbReference>
<gene>
    <name evidence="2" type="ORF">NCTC1542_06892</name>
</gene>
<organism evidence="2 3">
    <name type="scientific">Mycolicibacterium fortuitum</name>
    <name type="common">Mycobacterium fortuitum</name>
    <dbReference type="NCBI Taxonomy" id="1766"/>
    <lineage>
        <taxon>Bacteria</taxon>
        <taxon>Bacillati</taxon>
        <taxon>Actinomycetota</taxon>
        <taxon>Actinomycetes</taxon>
        <taxon>Mycobacteriales</taxon>
        <taxon>Mycobacteriaceae</taxon>
        <taxon>Mycolicibacterium</taxon>
    </lineage>
</organism>
<keyword evidence="1" id="KW-1133">Transmembrane helix</keyword>
<keyword evidence="1" id="KW-0812">Transmembrane</keyword>
<keyword evidence="1" id="KW-0472">Membrane</keyword>
<sequence length="243" mass="25339">MTGVRELIQVRVVSAAPEHVRLSVLGDRTQLDISLPLDVTVADAIPELVRLVQSRGKPNSRADDAVGKDAQRNYWALAHPDSDAPLPSDMTLREAGATNGALLRLFDERALSAPTLYDDVVDAAARLNKASFAGWDGAAAKWMAFAGVQLAALALLYFLTSTAFKPHRIALVGISIVVALALVGVAALAYRSYSQPAAGAALGWATIPIFAGVAWAVCSGAGGYALAGAAPGWSSSCLRCIGR</sequence>
<feature type="transmembrane region" description="Helical" evidence="1">
    <location>
        <begin position="169"/>
        <end position="190"/>
    </location>
</feature>
<dbReference type="InterPro" id="IPR024962">
    <property type="entry name" value="YukD-like"/>
</dbReference>
<accession>A0A378WCM2</accession>
<evidence type="ECO:0000313" key="2">
    <source>
        <dbReference type="EMBL" id="SUA31537.1"/>
    </source>
</evidence>
<reference evidence="2 3" key="1">
    <citation type="submission" date="2018-06" db="EMBL/GenBank/DDBJ databases">
        <authorList>
            <consortium name="Pathogen Informatics"/>
            <person name="Doyle S."/>
        </authorList>
    </citation>
    <scope>NUCLEOTIDE SEQUENCE [LARGE SCALE GENOMIC DNA]</scope>
    <source>
        <strain evidence="2 3">NCTC1542</strain>
    </source>
</reference>
<dbReference type="Proteomes" id="UP000255389">
    <property type="component" value="Unassembled WGS sequence"/>
</dbReference>
<feature type="transmembrane region" description="Helical" evidence="1">
    <location>
        <begin position="142"/>
        <end position="163"/>
    </location>
</feature>
<dbReference type="AlphaFoldDB" id="A0A378WCM2"/>
<dbReference type="Gene3D" id="3.10.20.90">
    <property type="entry name" value="Phosphatidylinositol 3-kinase Catalytic Subunit, Chain A, domain 1"/>
    <property type="match status" value="1"/>
</dbReference>
<feature type="transmembrane region" description="Helical" evidence="1">
    <location>
        <begin position="202"/>
        <end position="226"/>
    </location>
</feature>
<evidence type="ECO:0000256" key="1">
    <source>
        <dbReference type="SAM" id="Phobius"/>
    </source>
</evidence>
<proteinExistence type="predicted"/>
<dbReference type="Pfam" id="PF08817">
    <property type="entry name" value="YukD"/>
    <property type="match status" value="1"/>
</dbReference>